<evidence type="ECO:0000256" key="7">
    <source>
        <dbReference type="ARBA" id="ARBA00022989"/>
    </source>
</evidence>
<dbReference type="AlphaFoldDB" id="W6MCR3"/>
<evidence type="ECO:0000256" key="9">
    <source>
        <dbReference type="ARBA" id="ARBA00023306"/>
    </source>
</evidence>
<dbReference type="InterPro" id="IPR002898">
    <property type="entry name" value="MotA_ExbB_proton_chnl"/>
</dbReference>
<dbReference type="GO" id="GO:0005886">
    <property type="term" value="C:plasma membrane"/>
    <property type="evidence" value="ECO:0007669"/>
    <property type="project" value="UniProtKB-SubCell"/>
</dbReference>
<evidence type="ECO:0000256" key="4">
    <source>
        <dbReference type="ARBA" id="ARBA00022519"/>
    </source>
</evidence>
<dbReference type="Pfam" id="PF01618">
    <property type="entry name" value="MotA_ExbB"/>
    <property type="match status" value="1"/>
</dbReference>
<evidence type="ECO:0000256" key="2">
    <source>
        <dbReference type="ARBA" id="ARBA00010442"/>
    </source>
</evidence>
<proteinExistence type="inferred from homology"/>
<comment type="similarity">
    <text evidence="2 10">Belongs to the ExbB/TolQ family.</text>
</comment>
<accession>W6MCR3</accession>
<dbReference type="GO" id="GO:0017038">
    <property type="term" value="P:protein import"/>
    <property type="evidence" value="ECO:0007669"/>
    <property type="project" value="TreeGrafter"/>
</dbReference>
<dbReference type="InterPro" id="IPR014163">
    <property type="entry name" value="Tol-Pal_TolQ"/>
</dbReference>
<evidence type="ECO:0000256" key="8">
    <source>
        <dbReference type="ARBA" id="ARBA00023136"/>
    </source>
</evidence>
<dbReference type="Proteomes" id="UP000035760">
    <property type="component" value="Unassembled WGS sequence"/>
</dbReference>
<name>W6MCR3_9GAMM</name>
<protein>
    <recommendedName>
        <fullName evidence="10">Tol-Pal system protein TolQ</fullName>
    </recommendedName>
</protein>
<dbReference type="GO" id="GO:0051301">
    <property type="term" value="P:cell division"/>
    <property type="evidence" value="ECO:0007669"/>
    <property type="project" value="UniProtKB-UniRule"/>
</dbReference>
<keyword evidence="4 10" id="KW-0997">Cell inner membrane</keyword>
<comment type="subunit">
    <text evidence="10">The Tol-Pal system is composed of five core proteins: the inner membrane proteins TolA, TolQ and TolR, the periplasmic protein TolB and the outer membrane protein Pal. They form a network linking the inner and outer membranes and the peptidoglycan layer.</text>
</comment>
<feature type="transmembrane region" description="Helical" evidence="10">
    <location>
        <begin position="16"/>
        <end position="37"/>
    </location>
</feature>
<dbReference type="PANTHER" id="PTHR30625:SF3">
    <property type="entry name" value="TOL-PAL SYSTEM PROTEIN TOLQ"/>
    <property type="match status" value="1"/>
</dbReference>
<evidence type="ECO:0000313" key="12">
    <source>
        <dbReference type="EMBL" id="CDI04255.1"/>
    </source>
</evidence>
<feature type="domain" description="MotA/TolQ/ExbB proton channel" evidence="11">
    <location>
        <begin position="80"/>
        <end position="208"/>
    </location>
</feature>
<keyword evidence="7 10" id="KW-1133">Transmembrane helix</keyword>
<evidence type="ECO:0000256" key="3">
    <source>
        <dbReference type="ARBA" id="ARBA00022475"/>
    </source>
</evidence>
<comment type="caution">
    <text evidence="12">The sequence shown here is derived from an EMBL/GenBank/DDBJ whole genome shotgun (WGS) entry which is preliminary data.</text>
</comment>
<reference evidence="12" key="1">
    <citation type="submission" date="2013-07" db="EMBL/GenBank/DDBJ databases">
        <authorList>
            <person name="McIlroy S."/>
        </authorList>
    </citation>
    <scope>NUCLEOTIDE SEQUENCE [LARGE SCALE GENOMIC DNA]</scope>
    <source>
        <strain evidence="12">Run_A_D11</strain>
    </source>
</reference>
<feature type="transmembrane region" description="Helical" evidence="10">
    <location>
        <begin position="171"/>
        <end position="193"/>
    </location>
</feature>
<evidence type="ECO:0000256" key="5">
    <source>
        <dbReference type="ARBA" id="ARBA00022618"/>
    </source>
</evidence>
<keyword evidence="13" id="KW-1185">Reference proteome</keyword>
<dbReference type="OrthoDB" id="9805133at2"/>
<comment type="subcellular location">
    <subcellularLocation>
        <location evidence="10">Cell inner membrane</location>
        <topology evidence="10">Multi-pass membrane protein</topology>
    </subcellularLocation>
    <subcellularLocation>
        <location evidence="1">Cell membrane</location>
        <topology evidence="1">Multi-pass membrane protein</topology>
    </subcellularLocation>
</comment>
<sequence>MTHDLSFWSLIANASLIVQLIMLALALVSLGSWWVIVKKGLVLASAKRATDQFEDDFWSGIELASLYSRVSRQKEVVAGMEAIFLAGFQEFLRLRAQPNVDPESVVSGAQRAMRAAGSRELDDLETYLSLLATTGSTSPYIGLFGTVWGIMNAFRALGLVQQATLAQVAPGIAEALIATAMGLFAAIPAVIFYNRYAHEVDRLANRYETFMEEFSNILQRQSYSLRKSYADAAARAAAPQG</sequence>
<dbReference type="PANTHER" id="PTHR30625">
    <property type="entry name" value="PROTEIN TOLQ"/>
    <property type="match status" value="1"/>
</dbReference>
<evidence type="ECO:0000256" key="6">
    <source>
        <dbReference type="ARBA" id="ARBA00022692"/>
    </source>
</evidence>
<keyword evidence="3 10" id="KW-1003">Cell membrane</keyword>
<keyword evidence="8 10" id="KW-0472">Membrane</keyword>
<dbReference type="RefSeq" id="WP_048676270.1">
    <property type="nucleotide sequence ID" value="NZ_CBTJ020000102.1"/>
</dbReference>
<reference evidence="12" key="2">
    <citation type="submission" date="2014-03" db="EMBL/GenBank/DDBJ databases">
        <title>Candidatus Competibacter-lineage genomes retrieved from metagenomes reveal functional metabolic diversity.</title>
        <authorList>
            <person name="McIlroy S.J."/>
            <person name="Albertsen M."/>
            <person name="Andresen E.K."/>
            <person name="Saunders A.M."/>
            <person name="Kristiansen R."/>
            <person name="Stokholm-Bjerregaard M."/>
            <person name="Nielsen K.L."/>
            <person name="Nielsen P.H."/>
        </authorList>
    </citation>
    <scope>NUCLEOTIDE SEQUENCE</scope>
    <source>
        <strain evidence="12">Run_A_D11</strain>
    </source>
</reference>
<dbReference type="HAMAP" id="MF_02202">
    <property type="entry name" value="TolQ"/>
    <property type="match status" value="1"/>
</dbReference>
<evidence type="ECO:0000259" key="11">
    <source>
        <dbReference type="Pfam" id="PF01618"/>
    </source>
</evidence>
<dbReference type="InterPro" id="IPR050790">
    <property type="entry name" value="ExbB/TolQ_transport"/>
</dbReference>
<evidence type="ECO:0000256" key="1">
    <source>
        <dbReference type="ARBA" id="ARBA00004651"/>
    </source>
</evidence>
<dbReference type="STRING" id="1400863.BN873_90006"/>
<feature type="transmembrane region" description="Helical" evidence="10">
    <location>
        <begin position="127"/>
        <end position="151"/>
    </location>
</feature>
<gene>
    <name evidence="10 12" type="primary">tolQ</name>
    <name evidence="12" type="ORF">BN873_90006</name>
</gene>
<organism evidence="12 13">
    <name type="scientific">Candidatus Competibacter denitrificans Run_A_D11</name>
    <dbReference type="NCBI Taxonomy" id="1400863"/>
    <lineage>
        <taxon>Bacteria</taxon>
        <taxon>Pseudomonadati</taxon>
        <taxon>Pseudomonadota</taxon>
        <taxon>Gammaproteobacteria</taxon>
        <taxon>Candidatus Competibacteraceae</taxon>
        <taxon>Candidatus Competibacter</taxon>
    </lineage>
</organism>
<dbReference type="EMBL" id="CBTJ020000102">
    <property type="protein sequence ID" value="CDI04255.1"/>
    <property type="molecule type" value="Genomic_DNA"/>
</dbReference>
<dbReference type="NCBIfam" id="TIGR02796">
    <property type="entry name" value="tolQ"/>
    <property type="match status" value="1"/>
</dbReference>
<keyword evidence="6 10" id="KW-0812">Transmembrane</keyword>
<evidence type="ECO:0000313" key="13">
    <source>
        <dbReference type="Proteomes" id="UP000035760"/>
    </source>
</evidence>
<dbReference type="GO" id="GO:0043213">
    <property type="term" value="P:bacteriocin transport"/>
    <property type="evidence" value="ECO:0007669"/>
    <property type="project" value="InterPro"/>
</dbReference>
<evidence type="ECO:0000256" key="10">
    <source>
        <dbReference type="HAMAP-Rule" id="MF_02202"/>
    </source>
</evidence>
<keyword evidence="5 10" id="KW-0132">Cell division</keyword>
<comment type="function">
    <text evidence="10">Part of the Tol-Pal system, which plays a role in outer membrane invagination during cell division and is important for maintaining outer membrane integrity.</text>
</comment>
<keyword evidence="9 10" id="KW-0131">Cell cycle</keyword>